<evidence type="ECO:0000259" key="3">
    <source>
        <dbReference type="Pfam" id="PF23757"/>
    </source>
</evidence>
<dbReference type="Proteomes" id="UP000069940">
    <property type="component" value="Unassembled WGS sequence"/>
</dbReference>
<name>A0ABM1YWE0_AEDAL</name>
<dbReference type="InterPro" id="IPR015943">
    <property type="entry name" value="WD40/YVTN_repeat-like_dom_sf"/>
</dbReference>
<dbReference type="PANTHER" id="PTHR23287">
    <property type="entry name" value="RUBY-EYE2-LIKE PROTEIN"/>
    <property type="match status" value="1"/>
</dbReference>
<keyword evidence="1" id="KW-0716">Sensory transduction</keyword>
<protein>
    <recommendedName>
        <fullName evidence="1">Hermansky-Pudlak syndrome 5 protein homolog</fullName>
    </recommendedName>
</protein>
<dbReference type="PIRSF" id="PIRSF037475">
    <property type="entry name" value="BLOC-2_complex_Hps5"/>
    <property type="match status" value="1"/>
</dbReference>
<evidence type="ECO:0000313" key="5">
    <source>
        <dbReference type="Proteomes" id="UP000069940"/>
    </source>
</evidence>
<organism evidence="4 5">
    <name type="scientific">Aedes albopictus</name>
    <name type="common">Asian tiger mosquito</name>
    <name type="synonym">Stegomyia albopicta</name>
    <dbReference type="NCBI Taxonomy" id="7160"/>
    <lineage>
        <taxon>Eukaryota</taxon>
        <taxon>Metazoa</taxon>
        <taxon>Ecdysozoa</taxon>
        <taxon>Arthropoda</taxon>
        <taxon>Hexapoda</taxon>
        <taxon>Insecta</taxon>
        <taxon>Pterygota</taxon>
        <taxon>Neoptera</taxon>
        <taxon>Endopterygota</taxon>
        <taxon>Diptera</taxon>
        <taxon>Nematocera</taxon>
        <taxon>Culicoidea</taxon>
        <taxon>Culicidae</taxon>
        <taxon>Culicinae</taxon>
        <taxon>Aedini</taxon>
        <taxon>Aedes</taxon>
        <taxon>Stegomyia</taxon>
    </lineage>
</organism>
<dbReference type="PANTHER" id="PTHR23287:SF18">
    <property type="entry name" value="BLOC-2 COMPLEX MEMBER HPS5"/>
    <property type="match status" value="1"/>
</dbReference>
<evidence type="ECO:0000256" key="1">
    <source>
        <dbReference type="PIRNR" id="PIRNR037475"/>
    </source>
</evidence>
<comment type="similarity">
    <text evidence="1">Belongs to the HPS5 family.</text>
</comment>
<dbReference type="RefSeq" id="XP_019542913.3">
    <property type="nucleotide sequence ID" value="XM_019687368.3"/>
</dbReference>
<reference evidence="5" key="1">
    <citation type="journal article" date="2015" name="Proc. Natl. Acad. Sci. U.S.A.">
        <title>Genome sequence of the Asian Tiger mosquito, Aedes albopictus, reveals insights into its biology, genetics, and evolution.</title>
        <authorList>
            <person name="Chen X.G."/>
            <person name="Jiang X."/>
            <person name="Gu J."/>
            <person name="Xu M."/>
            <person name="Wu Y."/>
            <person name="Deng Y."/>
            <person name="Zhang C."/>
            <person name="Bonizzoni M."/>
            <person name="Dermauw W."/>
            <person name="Vontas J."/>
            <person name="Armbruster P."/>
            <person name="Huang X."/>
            <person name="Yang Y."/>
            <person name="Zhang H."/>
            <person name="He W."/>
            <person name="Peng H."/>
            <person name="Liu Y."/>
            <person name="Wu K."/>
            <person name="Chen J."/>
            <person name="Lirakis M."/>
            <person name="Topalis P."/>
            <person name="Van Leeuwen T."/>
            <person name="Hall A.B."/>
            <person name="Jiang X."/>
            <person name="Thorpe C."/>
            <person name="Mueller R.L."/>
            <person name="Sun C."/>
            <person name="Waterhouse R.M."/>
            <person name="Yan G."/>
            <person name="Tu Z.J."/>
            <person name="Fang X."/>
            <person name="James A.A."/>
        </authorList>
    </citation>
    <scope>NUCLEOTIDE SEQUENCE [LARGE SCALE GENOMIC DNA]</scope>
    <source>
        <strain evidence="5">Foshan</strain>
    </source>
</reference>
<keyword evidence="5" id="KW-1185">Reference proteome</keyword>
<dbReference type="EnsemblMetazoa" id="AALFPA23_012698.R18298">
    <property type="protein sequence ID" value="AALFPA23_012698.P18298"/>
    <property type="gene ID" value="AALFPA23_012698"/>
</dbReference>
<evidence type="ECO:0000313" key="4">
    <source>
        <dbReference type="EnsemblMetazoa" id="AALFPA23_012698.P18298"/>
    </source>
</evidence>
<feature type="domain" description="HPS5 TPR" evidence="3">
    <location>
        <begin position="564"/>
        <end position="751"/>
    </location>
</feature>
<dbReference type="SUPFAM" id="SSF82171">
    <property type="entry name" value="DPP6 N-terminal domain-like"/>
    <property type="match status" value="1"/>
</dbReference>
<dbReference type="InterPro" id="IPR035431">
    <property type="entry name" value="HPS5"/>
</dbReference>
<dbReference type="Gene3D" id="2.130.10.10">
    <property type="entry name" value="YVTN repeat-like/Quinoprotein amine dehydrogenase"/>
    <property type="match status" value="1"/>
</dbReference>
<keyword evidence="1" id="KW-0844">Vision</keyword>
<dbReference type="GeneID" id="109413664"/>
<proteinExistence type="inferred from homology"/>
<reference evidence="4" key="2">
    <citation type="submission" date="2025-05" db="UniProtKB">
        <authorList>
            <consortium name="EnsemblMetazoa"/>
        </authorList>
    </citation>
    <scope>IDENTIFICATION</scope>
    <source>
        <strain evidence="4">Foshan</strain>
    </source>
</reference>
<keyword evidence="1" id="KW-0608">Pigment</keyword>
<comment type="function">
    <text evidence="1">Has a role in the biogenesis of eye pigment granules. Eye pigment granules are specialized forms of late endosomes or lysosomes. Biogenesis of pigment granules in the eye requires molecular components required for protein delivery to lysosomes.</text>
</comment>
<evidence type="ECO:0000256" key="2">
    <source>
        <dbReference type="SAM" id="MobiDB-lite"/>
    </source>
</evidence>
<accession>A0ABM1YWE0</accession>
<feature type="region of interest" description="Disordered" evidence="2">
    <location>
        <begin position="245"/>
        <end position="281"/>
    </location>
</feature>
<sequence length="851" mass="96656">MIMDALRNYGLNQQRTELSSAIQLPLRNTRRIKFTCFDVSEKYIIFGANSGSLYVYDRASVNFLSIIPSQLGTISQVLISGNGKQIAVANMRGAIGVVLDLDSSASKEVLLTELGGGGGDGGGGVGAGAVGGRSGTTAFVTSFCWGEDDKELYCGDSKGTVSLLQLSMFMGRNILNMTLSPVLLLENNIVQIDRYKELLLVSTLSKCVLCNTLREEFKQIGNRPRDGLYGATFIVSNPECFNTSSDEDYEDSQSVVVGSDDNDNDQRPSPSSAQRQRDSYPEDVRIFCSRPGSRLWEADLDGNVLRTHQFRQRSKDREANGPGGEIIAFKQLQKVLERLILVHDDREIFLIDPIDSQVVFWINNVGDICRVGVVGEDIYVFGCDQTMIKLRLEVEQKERPKRLPKKVNGRKSSPFKENGVYILDHLFNNNGSKEGTLQTESTIKEALASVVRGKYGRNIKQMFLGYDQVGPERPKSLNISKVYNSEESYNNIVRVLPTDESGFVEDDCCEEVVPKRNPPKKMFSMSLLSDYQLSEDDKTVRNLYLVYRSSTISNLNFADRYAKIFDAYDTESIVSLLHKLEIVMDENNEEQSRLKCIKIYFDYLKIELVWEIDVESRSFIKECFIEYNKMLLHEELCELEKCESCGHYLRTNENCHYPDIGTTLVQYYWSRKDYAQCFELVQQIPFLWHTITKFYIQDNREDKAIQCIWNLGDPSLLERAASEMFTMSHWRQLLDLMLTCYNSNSLMCLNCDKLCTLADPGRNPMWAEQQLQAQTPAGNPKDNNNCITTRNNTSNKAIHFYSWNYILNTAIDQEQVDGKALLKLLRGYDEYIPKGAISTSFYLKCLLNVSE</sequence>
<dbReference type="InterPro" id="IPR056446">
    <property type="entry name" value="TPR_HPS5_insects"/>
</dbReference>
<dbReference type="Pfam" id="PF23757">
    <property type="entry name" value="TPR_HPS5_insect"/>
    <property type="match status" value="1"/>
</dbReference>